<proteinExistence type="inferred from homology"/>
<keyword evidence="8" id="KW-1185">Reference proteome</keyword>
<sequence>MSSPAPTNAALVQAARQSDPNAWKHLVERYDGMIRDICRAYRLDRSEVDDLRQTVWMRAVEHLDRLHDPQRIGSWLARVARNECLRMLQQAARVQPRDGELFESLPDTRESPDEQALASERRRIVHNAIVTLSPRDRALLDMLYHQSEPSYTDIGEALNMPIGSIGPTRGRVLERLRRCDGVVDFVAAG</sequence>
<keyword evidence="2" id="KW-0805">Transcription regulation</keyword>
<dbReference type="Proteomes" id="UP001149140">
    <property type="component" value="Unassembled WGS sequence"/>
</dbReference>
<dbReference type="PANTHER" id="PTHR43133">
    <property type="entry name" value="RNA POLYMERASE ECF-TYPE SIGMA FACTO"/>
    <property type="match status" value="1"/>
</dbReference>
<accession>A0A9X3S5C7</accession>
<organism evidence="7 8">
    <name type="scientific">Solirubrobacter ginsenosidimutans</name>
    <dbReference type="NCBI Taxonomy" id="490573"/>
    <lineage>
        <taxon>Bacteria</taxon>
        <taxon>Bacillati</taxon>
        <taxon>Actinomycetota</taxon>
        <taxon>Thermoleophilia</taxon>
        <taxon>Solirubrobacterales</taxon>
        <taxon>Solirubrobacteraceae</taxon>
        <taxon>Solirubrobacter</taxon>
    </lineage>
</organism>
<feature type="domain" description="RNA polymerase sigma-70 region 2" evidence="6">
    <location>
        <begin position="26"/>
        <end position="93"/>
    </location>
</feature>
<evidence type="ECO:0000313" key="8">
    <source>
        <dbReference type="Proteomes" id="UP001149140"/>
    </source>
</evidence>
<dbReference type="SUPFAM" id="SSF88946">
    <property type="entry name" value="Sigma2 domain of RNA polymerase sigma factors"/>
    <property type="match status" value="1"/>
</dbReference>
<gene>
    <name evidence="7" type="ORF">OM076_27460</name>
</gene>
<evidence type="ECO:0000313" key="7">
    <source>
        <dbReference type="EMBL" id="MDA0164041.1"/>
    </source>
</evidence>
<dbReference type="InterPro" id="IPR036388">
    <property type="entry name" value="WH-like_DNA-bd_sf"/>
</dbReference>
<evidence type="ECO:0000256" key="2">
    <source>
        <dbReference type="ARBA" id="ARBA00023015"/>
    </source>
</evidence>
<reference evidence="7" key="1">
    <citation type="submission" date="2022-10" db="EMBL/GenBank/DDBJ databases">
        <title>The WGS of Solirubrobacter ginsenosidimutans DSM 21036.</title>
        <authorList>
            <person name="Jiang Z."/>
        </authorList>
    </citation>
    <scope>NUCLEOTIDE SEQUENCE</scope>
    <source>
        <strain evidence="7">DSM 21036</strain>
    </source>
</reference>
<evidence type="ECO:0000256" key="1">
    <source>
        <dbReference type="ARBA" id="ARBA00010641"/>
    </source>
</evidence>
<dbReference type="GO" id="GO:0016987">
    <property type="term" value="F:sigma factor activity"/>
    <property type="evidence" value="ECO:0007669"/>
    <property type="project" value="UniProtKB-KW"/>
</dbReference>
<dbReference type="InterPro" id="IPR013325">
    <property type="entry name" value="RNA_pol_sigma_r2"/>
</dbReference>
<dbReference type="GO" id="GO:0006352">
    <property type="term" value="P:DNA-templated transcription initiation"/>
    <property type="evidence" value="ECO:0007669"/>
    <property type="project" value="InterPro"/>
</dbReference>
<dbReference type="RefSeq" id="WP_270043290.1">
    <property type="nucleotide sequence ID" value="NZ_JAPDOD010000030.1"/>
</dbReference>
<dbReference type="AlphaFoldDB" id="A0A9X3S5C7"/>
<dbReference type="SUPFAM" id="SSF88659">
    <property type="entry name" value="Sigma3 and sigma4 domains of RNA polymerase sigma factors"/>
    <property type="match status" value="1"/>
</dbReference>
<dbReference type="EMBL" id="JAPDOD010000030">
    <property type="protein sequence ID" value="MDA0164041.1"/>
    <property type="molecule type" value="Genomic_DNA"/>
</dbReference>
<evidence type="ECO:0000256" key="3">
    <source>
        <dbReference type="ARBA" id="ARBA00023082"/>
    </source>
</evidence>
<dbReference type="PANTHER" id="PTHR43133:SF8">
    <property type="entry name" value="RNA POLYMERASE SIGMA FACTOR HI_1459-RELATED"/>
    <property type="match status" value="1"/>
</dbReference>
<keyword evidence="5" id="KW-0804">Transcription</keyword>
<comment type="caution">
    <text evidence="7">The sequence shown here is derived from an EMBL/GenBank/DDBJ whole genome shotgun (WGS) entry which is preliminary data.</text>
</comment>
<dbReference type="NCBIfam" id="TIGR02937">
    <property type="entry name" value="sigma70-ECF"/>
    <property type="match status" value="1"/>
</dbReference>
<dbReference type="GO" id="GO:0003677">
    <property type="term" value="F:DNA binding"/>
    <property type="evidence" value="ECO:0007669"/>
    <property type="project" value="UniProtKB-KW"/>
</dbReference>
<evidence type="ECO:0000256" key="4">
    <source>
        <dbReference type="ARBA" id="ARBA00023125"/>
    </source>
</evidence>
<dbReference type="InterPro" id="IPR013324">
    <property type="entry name" value="RNA_pol_sigma_r3/r4-like"/>
</dbReference>
<keyword evidence="3" id="KW-0731">Sigma factor</keyword>
<protein>
    <submittedName>
        <fullName evidence="7">Sigma-70 family RNA polymerase sigma factor</fullName>
    </submittedName>
</protein>
<dbReference type="InterPro" id="IPR039425">
    <property type="entry name" value="RNA_pol_sigma-70-like"/>
</dbReference>
<comment type="similarity">
    <text evidence="1">Belongs to the sigma-70 factor family. ECF subfamily.</text>
</comment>
<keyword evidence="4" id="KW-0238">DNA-binding</keyword>
<dbReference type="Pfam" id="PF04542">
    <property type="entry name" value="Sigma70_r2"/>
    <property type="match status" value="1"/>
</dbReference>
<evidence type="ECO:0000259" key="6">
    <source>
        <dbReference type="Pfam" id="PF04542"/>
    </source>
</evidence>
<name>A0A9X3S5C7_9ACTN</name>
<dbReference type="Gene3D" id="1.10.1740.10">
    <property type="match status" value="1"/>
</dbReference>
<dbReference type="Gene3D" id="1.10.10.10">
    <property type="entry name" value="Winged helix-like DNA-binding domain superfamily/Winged helix DNA-binding domain"/>
    <property type="match status" value="1"/>
</dbReference>
<dbReference type="InterPro" id="IPR014284">
    <property type="entry name" value="RNA_pol_sigma-70_dom"/>
</dbReference>
<evidence type="ECO:0000256" key="5">
    <source>
        <dbReference type="ARBA" id="ARBA00023163"/>
    </source>
</evidence>
<dbReference type="InterPro" id="IPR007627">
    <property type="entry name" value="RNA_pol_sigma70_r2"/>
</dbReference>